<keyword evidence="2" id="KW-0067">ATP-binding</keyword>
<dbReference type="GO" id="GO:0004386">
    <property type="term" value="F:helicase activity"/>
    <property type="evidence" value="ECO:0007669"/>
    <property type="project" value="UniProtKB-KW"/>
</dbReference>
<reference evidence="3" key="1">
    <citation type="journal article" date="2019" name="Curr. Biol.">
        <title>Genome Sequence of Striga asiatica Provides Insight into the Evolution of Plant Parasitism.</title>
        <authorList>
            <person name="Yoshida S."/>
            <person name="Kim S."/>
            <person name="Wafula E.K."/>
            <person name="Tanskanen J."/>
            <person name="Kim Y.M."/>
            <person name="Honaas L."/>
            <person name="Yang Z."/>
            <person name="Spallek T."/>
            <person name="Conn C.E."/>
            <person name="Ichihashi Y."/>
            <person name="Cheong K."/>
            <person name="Cui S."/>
            <person name="Der J.P."/>
            <person name="Gundlach H."/>
            <person name="Jiao Y."/>
            <person name="Hori C."/>
            <person name="Ishida J.K."/>
            <person name="Kasahara H."/>
            <person name="Kiba T."/>
            <person name="Kim M.S."/>
            <person name="Koo N."/>
            <person name="Laohavisit A."/>
            <person name="Lee Y.H."/>
            <person name="Lumba S."/>
            <person name="McCourt P."/>
            <person name="Mortimer J.C."/>
            <person name="Mutuku J.M."/>
            <person name="Nomura T."/>
            <person name="Sasaki-Sekimoto Y."/>
            <person name="Seto Y."/>
            <person name="Wang Y."/>
            <person name="Wakatake T."/>
            <person name="Sakakibara H."/>
            <person name="Demura T."/>
            <person name="Yamaguchi S."/>
            <person name="Yoneyama K."/>
            <person name="Manabe R.I."/>
            <person name="Nelson D.C."/>
            <person name="Schulman A.H."/>
            <person name="Timko M.P."/>
            <person name="dePamphilis C.W."/>
            <person name="Choi D."/>
            <person name="Shirasu K."/>
        </authorList>
    </citation>
    <scope>NUCLEOTIDE SEQUENCE [LARGE SCALE GENOMIC DNA]</scope>
    <source>
        <strain evidence="3">cv. UVA1</strain>
    </source>
</reference>
<dbReference type="Pfam" id="PF24964">
    <property type="entry name" value="DUF7769"/>
    <property type="match status" value="1"/>
</dbReference>
<keyword evidence="3" id="KW-1185">Reference proteome</keyword>
<organism evidence="2 3">
    <name type="scientific">Striga asiatica</name>
    <name type="common">Asiatic witchweed</name>
    <name type="synonym">Buchnera asiatica</name>
    <dbReference type="NCBI Taxonomy" id="4170"/>
    <lineage>
        <taxon>Eukaryota</taxon>
        <taxon>Viridiplantae</taxon>
        <taxon>Streptophyta</taxon>
        <taxon>Embryophyta</taxon>
        <taxon>Tracheophyta</taxon>
        <taxon>Spermatophyta</taxon>
        <taxon>Magnoliopsida</taxon>
        <taxon>eudicotyledons</taxon>
        <taxon>Gunneridae</taxon>
        <taxon>Pentapetalae</taxon>
        <taxon>asterids</taxon>
        <taxon>lamiids</taxon>
        <taxon>Lamiales</taxon>
        <taxon>Orobanchaceae</taxon>
        <taxon>Buchnereae</taxon>
        <taxon>Striga</taxon>
    </lineage>
</organism>
<dbReference type="AlphaFoldDB" id="A0A5A7P3V1"/>
<dbReference type="InterPro" id="IPR056671">
    <property type="entry name" value="DUF7769"/>
</dbReference>
<evidence type="ECO:0000313" key="3">
    <source>
        <dbReference type="Proteomes" id="UP000325081"/>
    </source>
</evidence>
<keyword evidence="2" id="KW-0378">Hydrolase</keyword>
<gene>
    <name evidence="2" type="ORF">STAS_03092</name>
</gene>
<dbReference type="Proteomes" id="UP000325081">
    <property type="component" value="Unassembled WGS sequence"/>
</dbReference>
<sequence length="209" mass="23989">MASNFLIDLNELPYDVEDEVPRSSENIIVELNVDDNPEIGYPVIELDLNQFFEDDGEARSDSSMEKIIGQQANDGEGNRDIEGVLQGHVIPGRQEIFNEFDGENGEAGETSQGNVQRRKNRILTDVERWAVYHALLEKSVNGKLKKNTIKEVKDMFNIELRTVQRIWKIHKRTLPCSDVDVSSRKARNCGRKRIEVTVRLEVDWKNFSD</sequence>
<evidence type="ECO:0000313" key="2">
    <source>
        <dbReference type="EMBL" id="GER27390.1"/>
    </source>
</evidence>
<proteinExistence type="predicted"/>
<keyword evidence="2" id="KW-0547">Nucleotide-binding</keyword>
<name>A0A5A7P3V1_STRAF</name>
<evidence type="ECO:0000259" key="1">
    <source>
        <dbReference type="Pfam" id="PF24964"/>
    </source>
</evidence>
<keyword evidence="2" id="KW-0347">Helicase</keyword>
<dbReference type="PANTHER" id="PTHR33889">
    <property type="entry name" value="OS04G0681850 PROTEIN"/>
    <property type="match status" value="1"/>
</dbReference>
<feature type="non-terminal residue" evidence="2">
    <location>
        <position position="209"/>
    </location>
</feature>
<accession>A0A5A7P3V1</accession>
<dbReference type="OrthoDB" id="1749150at2759"/>
<protein>
    <submittedName>
        <fullName evidence="2">Holliday junction ATP-dependent DNA helicaseRuvB</fullName>
    </submittedName>
</protein>
<comment type="caution">
    <text evidence="2">The sequence shown here is derived from an EMBL/GenBank/DDBJ whole genome shotgun (WGS) entry which is preliminary data.</text>
</comment>
<dbReference type="EMBL" id="BKCP01001780">
    <property type="protein sequence ID" value="GER27390.1"/>
    <property type="molecule type" value="Genomic_DNA"/>
</dbReference>
<dbReference type="PANTHER" id="PTHR33889:SF1">
    <property type="entry name" value="OS03G0834800 PROTEIN"/>
    <property type="match status" value="1"/>
</dbReference>
<feature type="domain" description="DUF7769" evidence="1">
    <location>
        <begin position="123"/>
        <end position="174"/>
    </location>
</feature>